<keyword evidence="2" id="KW-0964">Secreted</keyword>
<keyword evidence="3 7" id="KW-0732">Signal</keyword>
<feature type="chain" id="PRO_5015351404" description="Aldehyde oxidase GLOX" evidence="7">
    <location>
        <begin position="26"/>
        <end position="544"/>
    </location>
</feature>
<dbReference type="SUPFAM" id="SSF81296">
    <property type="entry name" value="E set domains"/>
    <property type="match status" value="1"/>
</dbReference>
<feature type="domain" description="Galactose oxidase-like Early set" evidence="9">
    <location>
        <begin position="438"/>
        <end position="543"/>
    </location>
</feature>
<evidence type="ECO:0000256" key="4">
    <source>
        <dbReference type="ARBA" id="ARBA00023002"/>
    </source>
</evidence>
<evidence type="ECO:0000256" key="1">
    <source>
        <dbReference type="ARBA" id="ARBA00004613"/>
    </source>
</evidence>
<dbReference type="CDD" id="cd02851">
    <property type="entry name" value="E_set_GO_C"/>
    <property type="match status" value="1"/>
</dbReference>
<reference evidence="11" key="2">
    <citation type="journal article" date="2018" name="BMC Genomics">
        <title>A manually annotated Actinidia chinensis var. chinensis (kiwifruit) genome highlights the challenges associated with draft genomes and gene prediction in plants.</title>
        <authorList>
            <person name="Pilkington S.M."/>
            <person name="Crowhurst R."/>
            <person name="Hilario E."/>
            <person name="Nardozza S."/>
            <person name="Fraser L."/>
            <person name="Peng Y."/>
            <person name="Gunaseelan K."/>
            <person name="Simpson R."/>
            <person name="Tahir J."/>
            <person name="Deroles S.C."/>
            <person name="Templeton K."/>
            <person name="Luo Z."/>
            <person name="Davy M."/>
            <person name="Cheng C."/>
            <person name="McNeilage M."/>
            <person name="Scaglione D."/>
            <person name="Liu Y."/>
            <person name="Zhang Q."/>
            <person name="Datson P."/>
            <person name="De Silva N."/>
            <person name="Gardiner S.E."/>
            <person name="Bassett H."/>
            <person name="Chagne D."/>
            <person name="McCallum J."/>
            <person name="Dzierzon H."/>
            <person name="Deng C."/>
            <person name="Wang Y.Y."/>
            <person name="Barron L."/>
            <person name="Manako K."/>
            <person name="Bowen J."/>
            <person name="Foster T.M."/>
            <person name="Erridge Z.A."/>
            <person name="Tiffin H."/>
            <person name="Waite C.N."/>
            <person name="Davies K.M."/>
            <person name="Grierson E.P."/>
            <person name="Laing W.A."/>
            <person name="Kirk R."/>
            <person name="Chen X."/>
            <person name="Wood M."/>
            <person name="Montefiori M."/>
            <person name="Brummell D.A."/>
            <person name="Schwinn K.E."/>
            <person name="Catanach A."/>
            <person name="Fullerton C."/>
            <person name="Li D."/>
            <person name="Meiyalaghan S."/>
            <person name="Nieuwenhuizen N."/>
            <person name="Read N."/>
            <person name="Prakash R."/>
            <person name="Hunter D."/>
            <person name="Zhang H."/>
            <person name="McKenzie M."/>
            <person name="Knabel M."/>
            <person name="Harris A."/>
            <person name="Allan A.C."/>
            <person name="Gleave A."/>
            <person name="Chen A."/>
            <person name="Janssen B.J."/>
            <person name="Plunkett B."/>
            <person name="Ampomah-Dwamena C."/>
            <person name="Voogd C."/>
            <person name="Leif D."/>
            <person name="Lafferty D."/>
            <person name="Souleyre E.J.F."/>
            <person name="Varkonyi-Gasic E."/>
            <person name="Gambi F."/>
            <person name="Hanley J."/>
            <person name="Yao J.L."/>
            <person name="Cheung J."/>
            <person name="David K.M."/>
            <person name="Warren B."/>
            <person name="Marsh K."/>
            <person name="Snowden K.C."/>
            <person name="Lin-Wang K."/>
            <person name="Brian L."/>
            <person name="Martinez-Sanchez M."/>
            <person name="Wang M."/>
            <person name="Ileperuma N."/>
            <person name="Macnee N."/>
            <person name="Campin R."/>
            <person name="McAtee P."/>
            <person name="Drummond R.S.M."/>
            <person name="Espley R.V."/>
            <person name="Ireland H.S."/>
            <person name="Wu R."/>
            <person name="Atkinson R.G."/>
            <person name="Karunairetnam S."/>
            <person name="Bulley S."/>
            <person name="Chunkath S."/>
            <person name="Hanley Z."/>
            <person name="Storey R."/>
            <person name="Thrimawithana A.H."/>
            <person name="Thomson S."/>
            <person name="David C."/>
            <person name="Testolin R."/>
            <person name="Huang H."/>
            <person name="Hellens R.P."/>
            <person name="Schaffer R.J."/>
        </authorList>
    </citation>
    <scope>NUCLEOTIDE SEQUENCE [LARGE SCALE GENOMIC DNA]</scope>
    <source>
        <strain evidence="11">cv. Red5</strain>
    </source>
</reference>
<name>A0A2R6PZM6_ACTCC</name>
<evidence type="ECO:0000256" key="5">
    <source>
        <dbReference type="ARBA" id="ARBA00073112"/>
    </source>
</evidence>
<dbReference type="EMBL" id="NKQK01000021">
    <property type="protein sequence ID" value="PSR99616.1"/>
    <property type="molecule type" value="Genomic_DNA"/>
</dbReference>
<dbReference type="STRING" id="1590841.A0A2R6PZM6"/>
<organism evidence="10 11">
    <name type="scientific">Actinidia chinensis var. chinensis</name>
    <name type="common">Chinese soft-hair kiwi</name>
    <dbReference type="NCBI Taxonomy" id="1590841"/>
    <lineage>
        <taxon>Eukaryota</taxon>
        <taxon>Viridiplantae</taxon>
        <taxon>Streptophyta</taxon>
        <taxon>Embryophyta</taxon>
        <taxon>Tracheophyta</taxon>
        <taxon>Spermatophyta</taxon>
        <taxon>Magnoliopsida</taxon>
        <taxon>eudicotyledons</taxon>
        <taxon>Gunneridae</taxon>
        <taxon>Pentapetalae</taxon>
        <taxon>asterids</taxon>
        <taxon>Ericales</taxon>
        <taxon>Actinidiaceae</taxon>
        <taxon>Actinidia</taxon>
    </lineage>
</organism>
<dbReference type="Gene3D" id="2.60.40.10">
    <property type="entry name" value="Immunoglobulins"/>
    <property type="match status" value="1"/>
</dbReference>
<gene>
    <name evidence="10" type="ORF">CEY00_Acc23589</name>
</gene>
<evidence type="ECO:0000256" key="7">
    <source>
        <dbReference type="SAM" id="SignalP"/>
    </source>
</evidence>
<dbReference type="OrthoDB" id="2019572at2759"/>
<feature type="signal peptide" evidence="7">
    <location>
        <begin position="1"/>
        <end position="25"/>
    </location>
</feature>
<evidence type="ECO:0000313" key="11">
    <source>
        <dbReference type="Proteomes" id="UP000241394"/>
    </source>
</evidence>
<dbReference type="InterPro" id="IPR014756">
    <property type="entry name" value="Ig_E-set"/>
</dbReference>
<dbReference type="InterPro" id="IPR015202">
    <property type="entry name" value="GO-like_E_set"/>
</dbReference>
<accession>A0A2R6PZM6</accession>
<dbReference type="InterPro" id="IPR013783">
    <property type="entry name" value="Ig-like_fold"/>
</dbReference>
<keyword evidence="11" id="KW-1185">Reference proteome</keyword>
<dbReference type="Proteomes" id="UP000241394">
    <property type="component" value="Chromosome LG21"/>
</dbReference>
<dbReference type="InterPro" id="IPR009880">
    <property type="entry name" value="Glyoxal_oxidase_N"/>
</dbReference>
<dbReference type="PANTHER" id="PTHR32208">
    <property type="entry name" value="SECRETED PROTEIN-RELATED"/>
    <property type="match status" value="1"/>
</dbReference>
<dbReference type="InterPro" id="IPR037293">
    <property type="entry name" value="Gal_Oxidase_central_sf"/>
</dbReference>
<dbReference type="Pfam" id="PF09118">
    <property type="entry name" value="GO-like_E_set"/>
    <property type="match status" value="1"/>
</dbReference>
<sequence>MTPNPILLFFLIHLSLFTHVPRAAAAGGQWALLKQNIGIVAMHMQLLRNDRVVIFDRTDFGLSNISLPNGQCRNDPNDTALQTDCSAHSVEYDVATNSIRPLTVLTDVWCSSGSVAPDGRLVQTGGFNDGDHVVRIYRPCSDCDWDEIKSGLTRRRWYATNQILPDGRQIIIGGRKEFNYEFYPKTNSDSKAFSLRFLVDTNDPTIENNLYPFVFLNVDGNLFIFVNNRAILFDYVKDVVVRNYPTMPDQNPRNNPSAGSGVLLPLKNLQGGEIGAEVLVCGGAPKGSYTSAMNGTFVGALNTCGRIKITDPKPRWVMETMPLARVMGDMVLLPNRDVLIINGASAGTAGWEVGRDPVLKPIIYRPDNLIGSRFEVQNPSDVPRMYHSTAVLLRDGRILVGGSNPHINYKFTGNRFPTELRLEAFSPSYLDSGSHNLRPKIISPASSAKLGYQQRIAVRFTVTSTVNGNLVSVTMVAPSFNTHSFSMNQRLLVLGGGNVTTLGKSTYEIGVVTPGSGNLAPPGYYMLFVVHQEIPSEGIWVQIQ</sequence>
<dbReference type="GO" id="GO:0005615">
    <property type="term" value="C:extracellular space"/>
    <property type="evidence" value="ECO:0007669"/>
    <property type="project" value="UniProtKB-ARBA"/>
</dbReference>
<dbReference type="PANTHER" id="PTHR32208:SF62">
    <property type="entry name" value="OXIDASE, PUTATIVE, EXPRESSED-RELATED"/>
    <property type="match status" value="1"/>
</dbReference>
<evidence type="ECO:0000256" key="6">
    <source>
        <dbReference type="ARBA" id="ARBA00077505"/>
    </source>
</evidence>
<dbReference type="OMA" id="ERRRWYS"/>
<evidence type="ECO:0000256" key="2">
    <source>
        <dbReference type="ARBA" id="ARBA00022525"/>
    </source>
</evidence>
<comment type="caution">
    <text evidence="10">The sequence shown here is derived from an EMBL/GenBank/DDBJ whole genome shotgun (WGS) entry which is preliminary data.</text>
</comment>
<evidence type="ECO:0000256" key="3">
    <source>
        <dbReference type="ARBA" id="ARBA00022729"/>
    </source>
</evidence>
<reference evidence="10 11" key="1">
    <citation type="submission" date="2017-07" db="EMBL/GenBank/DDBJ databases">
        <title>An improved, manually edited Actinidia chinensis var. chinensis (kiwifruit) genome highlights the challenges associated with draft genomes and gene prediction in plants.</title>
        <authorList>
            <person name="Pilkington S."/>
            <person name="Crowhurst R."/>
            <person name="Hilario E."/>
            <person name="Nardozza S."/>
            <person name="Fraser L."/>
            <person name="Peng Y."/>
            <person name="Gunaseelan K."/>
            <person name="Simpson R."/>
            <person name="Tahir J."/>
            <person name="Deroles S."/>
            <person name="Templeton K."/>
            <person name="Luo Z."/>
            <person name="Davy M."/>
            <person name="Cheng C."/>
            <person name="Mcneilage M."/>
            <person name="Scaglione D."/>
            <person name="Liu Y."/>
            <person name="Zhang Q."/>
            <person name="Datson P."/>
            <person name="De Silva N."/>
            <person name="Gardiner S."/>
            <person name="Bassett H."/>
            <person name="Chagne D."/>
            <person name="Mccallum J."/>
            <person name="Dzierzon H."/>
            <person name="Deng C."/>
            <person name="Wang Y.-Y."/>
            <person name="Barron N."/>
            <person name="Manako K."/>
            <person name="Bowen J."/>
            <person name="Foster T."/>
            <person name="Erridge Z."/>
            <person name="Tiffin H."/>
            <person name="Waite C."/>
            <person name="Davies K."/>
            <person name="Grierson E."/>
            <person name="Laing W."/>
            <person name="Kirk R."/>
            <person name="Chen X."/>
            <person name="Wood M."/>
            <person name="Montefiori M."/>
            <person name="Brummell D."/>
            <person name="Schwinn K."/>
            <person name="Catanach A."/>
            <person name="Fullerton C."/>
            <person name="Li D."/>
            <person name="Meiyalaghan S."/>
            <person name="Nieuwenhuizen N."/>
            <person name="Read N."/>
            <person name="Prakash R."/>
            <person name="Hunter D."/>
            <person name="Zhang H."/>
            <person name="Mckenzie M."/>
            <person name="Knabel M."/>
            <person name="Harris A."/>
            <person name="Allan A."/>
            <person name="Chen A."/>
            <person name="Janssen B."/>
            <person name="Plunkett B."/>
            <person name="Dwamena C."/>
            <person name="Voogd C."/>
            <person name="Leif D."/>
            <person name="Lafferty D."/>
            <person name="Souleyre E."/>
            <person name="Varkonyi-Gasic E."/>
            <person name="Gambi F."/>
            <person name="Hanley J."/>
            <person name="Yao J.-L."/>
            <person name="Cheung J."/>
            <person name="David K."/>
            <person name="Warren B."/>
            <person name="Marsh K."/>
            <person name="Snowden K."/>
            <person name="Lin-Wang K."/>
            <person name="Brian L."/>
            <person name="Martinez-Sanchez M."/>
            <person name="Wang M."/>
            <person name="Ileperuma N."/>
            <person name="Macnee N."/>
            <person name="Campin R."/>
            <person name="Mcatee P."/>
            <person name="Drummond R."/>
            <person name="Espley R."/>
            <person name="Ireland H."/>
            <person name="Wu R."/>
            <person name="Atkinson R."/>
            <person name="Karunairetnam S."/>
            <person name="Bulley S."/>
            <person name="Chunkath S."/>
            <person name="Hanley Z."/>
            <person name="Storey R."/>
            <person name="Thrimawithana A."/>
            <person name="Thomson S."/>
            <person name="David C."/>
            <person name="Testolin R."/>
        </authorList>
    </citation>
    <scope>NUCLEOTIDE SEQUENCE [LARGE SCALE GENOMIC DNA]</scope>
    <source>
        <strain evidence="11">cv. Red5</strain>
        <tissue evidence="10">Young leaf</tissue>
    </source>
</reference>
<evidence type="ECO:0000259" key="9">
    <source>
        <dbReference type="Pfam" id="PF09118"/>
    </source>
</evidence>
<feature type="domain" description="Glyoxal oxidase N-terminal" evidence="8">
    <location>
        <begin position="42"/>
        <end position="429"/>
    </location>
</feature>
<proteinExistence type="predicted"/>
<dbReference type="GO" id="GO:0016491">
    <property type="term" value="F:oxidoreductase activity"/>
    <property type="evidence" value="ECO:0007669"/>
    <property type="project" value="UniProtKB-KW"/>
</dbReference>
<dbReference type="AlphaFoldDB" id="A0A2R6PZM6"/>
<comment type="subcellular location">
    <subcellularLocation>
        <location evidence="1">Secreted</location>
    </subcellularLocation>
</comment>
<dbReference type="Gene3D" id="2.130.10.80">
    <property type="entry name" value="Galactose oxidase/kelch, beta-propeller"/>
    <property type="match status" value="1"/>
</dbReference>
<dbReference type="Pfam" id="PF07250">
    <property type="entry name" value="Glyoxal_oxid_N"/>
    <property type="match status" value="1"/>
</dbReference>
<dbReference type="InParanoid" id="A0A2R6PZM6"/>
<keyword evidence="4" id="KW-0560">Oxidoreductase</keyword>
<protein>
    <recommendedName>
        <fullName evidence="5">Aldehyde oxidase GLOX</fullName>
    </recommendedName>
    <alternativeName>
        <fullName evidence="6">Glyoxal oxidase</fullName>
    </alternativeName>
</protein>
<dbReference type="SUPFAM" id="SSF50965">
    <property type="entry name" value="Galactose oxidase, central domain"/>
    <property type="match status" value="1"/>
</dbReference>
<dbReference type="Gramene" id="PSR99616">
    <property type="protein sequence ID" value="PSR99616"/>
    <property type="gene ID" value="CEY00_Acc23589"/>
</dbReference>
<evidence type="ECO:0000313" key="10">
    <source>
        <dbReference type="EMBL" id="PSR99616.1"/>
    </source>
</evidence>
<evidence type="ECO:0000259" key="8">
    <source>
        <dbReference type="Pfam" id="PF07250"/>
    </source>
</evidence>
<dbReference type="FunFam" id="2.130.10.80:FF:000001">
    <property type="entry name" value="Aldehyde oxidase GLOX"/>
    <property type="match status" value="1"/>
</dbReference>
<dbReference type="FunCoup" id="A0A2R6PZM6">
    <property type="interactions" value="38"/>
</dbReference>
<dbReference type="InterPro" id="IPR011043">
    <property type="entry name" value="Gal_Oxase/kelch_b-propeller"/>
</dbReference>